<dbReference type="FunFam" id="3.30.470.30:FF:000016">
    <property type="entry name" value="DNA ligase"/>
    <property type="match status" value="1"/>
</dbReference>
<sequence length="638" mass="71626">MDALRSKPFDPRKAAFWEDKEPVPFLFFARVMDMISNESGRLVMTEILCNAFRTVIATTPQDLLPVVYLSANKIAPAHDGIELGIGDASIIKALADAFGRKEDQIKSQMKALGDLGLVAKASRSTQRLMFKHPPLTCAKVLETFRSIAKESGKDSQEKKRSRMKSLLVAATDCEPQYLVRLLQAKLRVGLAEATVLVALAQAAVYAEQPPVSSSMLPGRLEEAAEIMKQTYSVLPIFEKIVPILLTDGISKLPEVCAFTVGVPVGPMLAKPTKGVSEILDKFQNTVFTCEYKYDGERAQIHYFEDGRVEVYSRNAERNTGKFPDVTSSISGYMKPEVSSFVMDCEIVAYDKESNKILPFQVLSTRARKGVILSDIKVKVLIFAFDLLYLNGRVLLQEQLVRRRELLYQSFIEKPGEFQFATATNSKELEEIQSFLDDAINHSCEGLIVKTLEKDATYEPAKRSNNWLKLKKDYMDTIGDSLDLVPIGAFHGRGKRVGVYGAFLLACYDPDKEEYQSICKIGTGFTEAVLEERSNTLRKHVIDTPRPYYRYGETLAVDVWFDPVEVWEVKAADLSISPVHKAAYGELETSKGISLRFPRLLRMREDKKPEQATSSDQVVDLYRAQKINHRSTKNEDDSS</sequence>
<dbReference type="InterPro" id="IPR012310">
    <property type="entry name" value="DNA_ligase_ATP-dep_cent"/>
</dbReference>
<dbReference type="STRING" id="88036.D8RMH0"/>
<dbReference type="PANTHER" id="PTHR45674:SF4">
    <property type="entry name" value="DNA LIGASE 1"/>
    <property type="match status" value="1"/>
</dbReference>
<proteinExistence type="inferred from homology"/>
<dbReference type="GO" id="GO:0005524">
    <property type="term" value="F:ATP binding"/>
    <property type="evidence" value="ECO:0007669"/>
    <property type="project" value="UniProtKB-KW"/>
</dbReference>
<evidence type="ECO:0000313" key="18">
    <source>
        <dbReference type="Proteomes" id="UP000001514"/>
    </source>
</evidence>
<keyword evidence="18" id="KW-1185">Reference proteome</keyword>
<dbReference type="PROSITE" id="PS00333">
    <property type="entry name" value="DNA_LIGASE_A2"/>
    <property type="match status" value="1"/>
</dbReference>
<protein>
    <recommendedName>
        <fullName evidence="14">DNA ligase</fullName>
        <ecNumber evidence="14">6.5.1.1</ecNumber>
    </recommendedName>
</protein>
<dbReference type="Pfam" id="PF01068">
    <property type="entry name" value="DNA_ligase_A_M"/>
    <property type="match status" value="1"/>
</dbReference>
<evidence type="ECO:0000256" key="12">
    <source>
        <dbReference type="ARBA" id="ARBA00023306"/>
    </source>
</evidence>
<dbReference type="KEGG" id="smo:SELMODRAFT_97073"/>
<name>D8RMH0_SELML</name>
<dbReference type="Gene3D" id="3.30.1490.70">
    <property type="match status" value="1"/>
</dbReference>
<keyword evidence="12" id="KW-0131">Cell cycle</keyword>
<dbReference type="OMA" id="WIKYKRD"/>
<dbReference type="GO" id="GO:0006281">
    <property type="term" value="P:DNA repair"/>
    <property type="evidence" value="ECO:0007669"/>
    <property type="project" value="UniProtKB-KW"/>
</dbReference>
<organism evidence="18">
    <name type="scientific">Selaginella moellendorffii</name>
    <name type="common">Spikemoss</name>
    <dbReference type="NCBI Taxonomy" id="88036"/>
    <lineage>
        <taxon>Eukaryota</taxon>
        <taxon>Viridiplantae</taxon>
        <taxon>Streptophyta</taxon>
        <taxon>Embryophyta</taxon>
        <taxon>Tracheophyta</taxon>
        <taxon>Lycopodiopsida</taxon>
        <taxon>Selaginellales</taxon>
        <taxon>Selaginellaceae</taxon>
        <taxon>Selaginella</taxon>
    </lineage>
</organism>
<evidence type="ECO:0000256" key="6">
    <source>
        <dbReference type="ARBA" id="ARBA00022741"/>
    </source>
</evidence>
<dbReference type="SUPFAM" id="SSF56091">
    <property type="entry name" value="DNA ligase/mRNA capping enzyme, catalytic domain"/>
    <property type="match status" value="1"/>
</dbReference>
<dbReference type="InterPro" id="IPR016059">
    <property type="entry name" value="DNA_ligase_ATP-dep_CS"/>
</dbReference>
<dbReference type="InterPro" id="IPR012340">
    <property type="entry name" value="NA-bd_OB-fold"/>
</dbReference>
<evidence type="ECO:0000256" key="11">
    <source>
        <dbReference type="ARBA" id="ARBA00023242"/>
    </source>
</evidence>
<comment type="similarity">
    <text evidence="2 15">Belongs to the ATP-dependent DNA ligase family.</text>
</comment>
<dbReference type="PANTHER" id="PTHR45674">
    <property type="entry name" value="DNA LIGASE 1/3 FAMILY MEMBER"/>
    <property type="match status" value="1"/>
</dbReference>
<dbReference type="GO" id="GO:0003910">
    <property type="term" value="F:DNA ligase (ATP) activity"/>
    <property type="evidence" value="ECO:0000318"/>
    <property type="project" value="GO_Central"/>
</dbReference>
<evidence type="ECO:0000256" key="13">
    <source>
        <dbReference type="ARBA" id="ARBA00034003"/>
    </source>
</evidence>
<dbReference type="AlphaFoldDB" id="D8RMH0"/>
<dbReference type="CDD" id="cd07969">
    <property type="entry name" value="OBF_DNA_ligase_I"/>
    <property type="match status" value="1"/>
</dbReference>
<dbReference type="Gene3D" id="3.30.470.30">
    <property type="entry name" value="DNA ligase/mRNA capping enzyme"/>
    <property type="match status" value="1"/>
</dbReference>
<dbReference type="PROSITE" id="PS00697">
    <property type="entry name" value="DNA_LIGASE_A1"/>
    <property type="match status" value="1"/>
</dbReference>
<reference evidence="17 18" key="1">
    <citation type="journal article" date="2011" name="Science">
        <title>The Selaginella genome identifies genetic changes associated with the evolution of vascular plants.</title>
        <authorList>
            <person name="Banks J.A."/>
            <person name="Nishiyama T."/>
            <person name="Hasebe M."/>
            <person name="Bowman J.L."/>
            <person name="Gribskov M."/>
            <person name="dePamphilis C."/>
            <person name="Albert V.A."/>
            <person name="Aono N."/>
            <person name="Aoyama T."/>
            <person name="Ambrose B.A."/>
            <person name="Ashton N.W."/>
            <person name="Axtell M.J."/>
            <person name="Barker E."/>
            <person name="Barker M.S."/>
            <person name="Bennetzen J.L."/>
            <person name="Bonawitz N.D."/>
            <person name="Chapple C."/>
            <person name="Cheng C."/>
            <person name="Correa L.G."/>
            <person name="Dacre M."/>
            <person name="DeBarry J."/>
            <person name="Dreyer I."/>
            <person name="Elias M."/>
            <person name="Engstrom E.M."/>
            <person name="Estelle M."/>
            <person name="Feng L."/>
            <person name="Finet C."/>
            <person name="Floyd S.K."/>
            <person name="Frommer W.B."/>
            <person name="Fujita T."/>
            <person name="Gramzow L."/>
            <person name="Gutensohn M."/>
            <person name="Harholt J."/>
            <person name="Hattori M."/>
            <person name="Heyl A."/>
            <person name="Hirai T."/>
            <person name="Hiwatashi Y."/>
            <person name="Ishikawa M."/>
            <person name="Iwata M."/>
            <person name="Karol K.G."/>
            <person name="Koehler B."/>
            <person name="Kolukisaoglu U."/>
            <person name="Kubo M."/>
            <person name="Kurata T."/>
            <person name="Lalonde S."/>
            <person name="Li K."/>
            <person name="Li Y."/>
            <person name="Litt A."/>
            <person name="Lyons E."/>
            <person name="Manning G."/>
            <person name="Maruyama T."/>
            <person name="Michael T.P."/>
            <person name="Mikami K."/>
            <person name="Miyazaki S."/>
            <person name="Morinaga S."/>
            <person name="Murata T."/>
            <person name="Mueller-Roeber B."/>
            <person name="Nelson D.R."/>
            <person name="Obara M."/>
            <person name="Oguri Y."/>
            <person name="Olmstead R.G."/>
            <person name="Onodera N."/>
            <person name="Petersen B.L."/>
            <person name="Pils B."/>
            <person name="Prigge M."/>
            <person name="Rensing S.A."/>
            <person name="Riano-Pachon D.M."/>
            <person name="Roberts A.W."/>
            <person name="Sato Y."/>
            <person name="Scheller H.V."/>
            <person name="Schulz B."/>
            <person name="Schulz C."/>
            <person name="Shakirov E.V."/>
            <person name="Shibagaki N."/>
            <person name="Shinohara N."/>
            <person name="Shippen D.E."/>
            <person name="Soerensen I."/>
            <person name="Sotooka R."/>
            <person name="Sugimoto N."/>
            <person name="Sugita M."/>
            <person name="Sumikawa N."/>
            <person name="Tanurdzic M."/>
            <person name="Theissen G."/>
            <person name="Ulvskov P."/>
            <person name="Wakazuki S."/>
            <person name="Weng J.K."/>
            <person name="Willats W.W."/>
            <person name="Wipf D."/>
            <person name="Wolf P.G."/>
            <person name="Yang L."/>
            <person name="Zimmer A.D."/>
            <person name="Zhu Q."/>
            <person name="Mitros T."/>
            <person name="Hellsten U."/>
            <person name="Loque D."/>
            <person name="Otillar R."/>
            <person name="Salamov A."/>
            <person name="Schmutz J."/>
            <person name="Shapiro H."/>
            <person name="Lindquist E."/>
            <person name="Lucas S."/>
            <person name="Rokhsar D."/>
            <person name="Grigoriev I.V."/>
        </authorList>
    </citation>
    <scope>NUCLEOTIDE SEQUENCE [LARGE SCALE GENOMIC DNA]</scope>
</reference>
<keyword evidence="7 14" id="KW-0227">DNA damage</keyword>
<evidence type="ECO:0000256" key="4">
    <source>
        <dbReference type="ARBA" id="ARBA00022618"/>
    </source>
</evidence>
<dbReference type="Pfam" id="PF04679">
    <property type="entry name" value="DNA_ligase_A_C"/>
    <property type="match status" value="1"/>
</dbReference>
<keyword evidence="5" id="KW-0235">DNA replication</keyword>
<evidence type="ECO:0000256" key="9">
    <source>
        <dbReference type="ARBA" id="ARBA00023172"/>
    </source>
</evidence>
<accession>D8RMH0</accession>
<dbReference type="InterPro" id="IPR012309">
    <property type="entry name" value="DNA_ligase_ATP-dep_C"/>
</dbReference>
<comment type="subcellular location">
    <subcellularLocation>
        <location evidence="1">Nucleus</location>
    </subcellularLocation>
</comment>
<evidence type="ECO:0000259" key="16">
    <source>
        <dbReference type="PROSITE" id="PS50160"/>
    </source>
</evidence>
<dbReference type="Proteomes" id="UP000001514">
    <property type="component" value="Unassembled WGS sequence"/>
</dbReference>
<dbReference type="Pfam" id="PF04675">
    <property type="entry name" value="DNA_ligase_A_N"/>
    <property type="match status" value="1"/>
</dbReference>
<evidence type="ECO:0000256" key="7">
    <source>
        <dbReference type="ARBA" id="ARBA00022763"/>
    </source>
</evidence>
<dbReference type="OrthoDB" id="206088at2759"/>
<dbReference type="HOGENOM" id="CLU_005138_4_0_1"/>
<evidence type="ECO:0000256" key="5">
    <source>
        <dbReference type="ARBA" id="ARBA00022705"/>
    </source>
</evidence>
<dbReference type="InParanoid" id="D8RMH0"/>
<dbReference type="InterPro" id="IPR036599">
    <property type="entry name" value="DNA_ligase_N_sf"/>
</dbReference>
<gene>
    <name evidence="17" type="ORF">SELMODRAFT_97073</name>
</gene>
<keyword evidence="8 14" id="KW-0067">ATP-binding</keyword>
<dbReference type="Gene3D" id="2.40.50.140">
    <property type="entry name" value="Nucleic acid-binding proteins"/>
    <property type="match status" value="1"/>
</dbReference>
<dbReference type="Gene3D" id="1.10.3260.10">
    <property type="entry name" value="DNA ligase, ATP-dependent, N-terminal domain"/>
    <property type="match status" value="1"/>
</dbReference>
<keyword evidence="3 14" id="KW-0436">Ligase</keyword>
<dbReference type="InterPro" id="IPR000977">
    <property type="entry name" value="DNA_ligase_ATP-dep"/>
</dbReference>
<dbReference type="PROSITE" id="PS50160">
    <property type="entry name" value="DNA_LIGASE_A3"/>
    <property type="match status" value="1"/>
</dbReference>
<dbReference type="GO" id="GO:0005634">
    <property type="term" value="C:nucleus"/>
    <property type="evidence" value="ECO:0000318"/>
    <property type="project" value="GO_Central"/>
</dbReference>
<dbReference type="GO" id="GO:0006273">
    <property type="term" value="P:lagging strand elongation"/>
    <property type="evidence" value="ECO:0000318"/>
    <property type="project" value="GO_Central"/>
</dbReference>
<keyword evidence="10 14" id="KW-0234">DNA repair</keyword>
<dbReference type="SUPFAM" id="SSF117018">
    <property type="entry name" value="ATP-dependent DNA ligase DNA-binding domain"/>
    <property type="match status" value="1"/>
</dbReference>
<evidence type="ECO:0000256" key="14">
    <source>
        <dbReference type="RuleBase" id="RU000617"/>
    </source>
</evidence>
<keyword evidence="9 14" id="KW-0233">DNA recombination</keyword>
<dbReference type="CDD" id="cd07900">
    <property type="entry name" value="Adenylation_DNA_ligase_I_Euk"/>
    <property type="match status" value="1"/>
</dbReference>
<dbReference type="GO" id="GO:0003677">
    <property type="term" value="F:DNA binding"/>
    <property type="evidence" value="ECO:0007669"/>
    <property type="project" value="InterPro"/>
</dbReference>
<dbReference type="InterPro" id="IPR012308">
    <property type="entry name" value="DNA_ligase_ATP-dep_N"/>
</dbReference>
<keyword evidence="6 14" id="KW-0547">Nucleotide-binding</keyword>
<evidence type="ECO:0000256" key="10">
    <source>
        <dbReference type="ARBA" id="ARBA00023204"/>
    </source>
</evidence>
<comment type="catalytic activity">
    <reaction evidence="13 14">
        <text>ATP + (deoxyribonucleotide)n-3'-hydroxyl + 5'-phospho-(deoxyribonucleotide)m = (deoxyribonucleotide)n+m + AMP + diphosphate.</text>
        <dbReference type="EC" id="6.5.1.1"/>
    </reaction>
</comment>
<keyword evidence="11" id="KW-0539">Nucleus</keyword>
<evidence type="ECO:0000256" key="15">
    <source>
        <dbReference type="RuleBase" id="RU004196"/>
    </source>
</evidence>
<dbReference type="SUPFAM" id="SSF50249">
    <property type="entry name" value="Nucleic acid-binding proteins"/>
    <property type="match status" value="1"/>
</dbReference>
<evidence type="ECO:0000313" key="17">
    <source>
        <dbReference type="EMBL" id="EFJ26532.1"/>
    </source>
</evidence>
<dbReference type="Gramene" id="EFJ26532">
    <property type="protein sequence ID" value="EFJ26532"/>
    <property type="gene ID" value="SELMODRAFT_97073"/>
</dbReference>
<evidence type="ECO:0000256" key="3">
    <source>
        <dbReference type="ARBA" id="ARBA00022598"/>
    </source>
</evidence>
<feature type="domain" description="ATP-dependent DNA ligase family profile" evidence="16">
    <location>
        <begin position="372"/>
        <end position="508"/>
    </location>
</feature>
<dbReference type="FunCoup" id="D8RMH0">
    <property type="interactions" value="3326"/>
</dbReference>
<dbReference type="eggNOG" id="KOG0967">
    <property type="taxonomic scope" value="Eukaryota"/>
</dbReference>
<evidence type="ECO:0000256" key="1">
    <source>
        <dbReference type="ARBA" id="ARBA00004123"/>
    </source>
</evidence>
<dbReference type="GO" id="GO:0051301">
    <property type="term" value="P:cell division"/>
    <property type="evidence" value="ECO:0007669"/>
    <property type="project" value="UniProtKB-KW"/>
</dbReference>
<dbReference type="EC" id="6.5.1.1" evidence="14"/>
<evidence type="ECO:0000256" key="8">
    <source>
        <dbReference type="ARBA" id="ARBA00022840"/>
    </source>
</evidence>
<dbReference type="FunFam" id="2.40.50.140:FF:000062">
    <property type="entry name" value="DNA ligase"/>
    <property type="match status" value="1"/>
</dbReference>
<dbReference type="GO" id="GO:0071897">
    <property type="term" value="P:DNA biosynthetic process"/>
    <property type="evidence" value="ECO:0007669"/>
    <property type="project" value="InterPro"/>
</dbReference>
<dbReference type="NCBIfam" id="TIGR00574">
    <property type="entry name" value="dnl1"/>
    <property type="match status" value="1"/>
</dbReference>
<dbReference type="FunFam" id="1.10.3260.10:FF:000001">
    <property type="entry name" value="DNA ligase"/>
    <property type="match status" value="1"/>
</dbReference>
<dbReference type="EMBL" id="GL377584">
    <property type="protein sequence ID" value="EFJ26532.1"/>
    <property type="molecule type" value="Genomic_DNA"/>
</dbReference>
<keyword evidence="4" id="KW-0132">Cell division</keyword>
<dbReference type="InterPro" id="IPR050191">
    <property type="entry name" value="ATP-dep_DNA_ligase"/>
</dbReference>
<dbReference type="GO" id="GO:0006310">
    <property type="term" value="P:DNA recombination"/>
    <property type="evidence" value="ECO:0007669"/>
    <property type="project" value="UniProtKB-KW"/>
</dbReference>
<evidence type="ECO:0000256" key="2">
    <source>
        <dbReference type="ARBA" id="ARBA00007572"/>
    </source>
</evidence>